<dbReference type="Gene3D" id="3.40.50.850">
    <property type="entry name" value="Isochorismatase-like"/>
    <property type="match status" value="1"/>
</dbReference>
<dbReference type="PANTHER" id="PTHR43540">
    <property type="entry name" value="PEROXYUREIDOACRYLATE/UREIDOACRYLATE AMIDOHYDROLASE-RELATED"/>
    <property type="match status" value="1"/>
</dbReference>
<name>A0A316J4F1_9HYPH</name>
<dbReference type="AlphaFoldDB" id="A0A316J4F1"/>
<dbReference type="SUPFAM" id="SSF52499">
    <property type="entry name" value="Isochorismatase-like hydrolases"/>
    <property type="match status" value="1"/>
</dbReference>
<reference evidence="3 4" key="1">
    <citation type="submission" date="2018-05" db="EMBL/GenBank/DDBJ databases">
        <title>Comparative genomic sequence analysis between strain HN4 and CCM 8460T (Falsochrobactrum ovis) will provide more evidence to prove that HN4 is a new species of Falsochrobactrum.</title>
        <authorList>
            <person name="Lyu W."/>
            <person name="Sun L."/>
            <person name="Yao L."/>
        </authorList>
    </citation>
    <scope>NUCLEOTIDE SEQUENCE [LARGE SCALE GENOMIC DNA]</scope>
    <source>
        <strain evidence="3 4">HN4</strain>
    </source>
</reference>
<sequence>MPFKTGLIRGELGDGCIHLCIDMQNLFGPSSPWHVPWTEAVLPSIVKICTRHPEETVFTRFIPPKTAEATYGTWKHYYQKWEMLTLDRIDPALIQLIDPLQRFTPPAVLLDKRVYSPWTEGALQRHLQTRNIHTVIISGAETDLCVLATLLGAVDRGYRTIMVSDAVCSVSDNAHDAIISLCHERFSEQLELVRTEELIDAWR</sequence>
<dbReference type="OrthoDB" id="9811489at2"/>
<dbReference type="InterPro" id="IPR000868">
    <property type="entry name" value="Isochorismatase-like_dom"/>
</dbReference>
<evidence type="ECO:0000256" key="1">
    <source>
        <dbReference type="ARBA" id="ARBA00022801"/>
    </source>
</evidence>
<keyword evidence="1 3" id="KW-0378">Hydrolase</keyword>
<evidence type="ECO:0000313" key="3">
    <source>
        <dbReference type="EMBL" id="PWL16554.1"/>
    </source>
</evidence>
<dbReference type="Proteomes" id="UP000245865">
    <property type="component" value="Unassembled WGS sequence"/>
</dbReference>
<comment type="caution">
    <text evidence="3">The sequence shown here is derived from an EMBL/GenBank/DDBJ whole genome shotgun (WGS) entry which is preliminary data.</text>
</comment>
<keyword evidence="4" id="KW-1185">Reference proteome</keyword>
<accession>A0A316J4F1</accession>
<dbReference type="CDD" id="cd00431">
    <property type="entry name" value="cysteine_hydrolases"/>
    <property type="match status" value="1"/>
</dbReference>
<dbReference type="RefSeq" id="WP_109707768.1">
    <property type="nucleotide sequence ID" value="NZ_QGDB01000008.1"/>
</dbReference>
<dbReference type="Pfam" id="PF00857">
    <property type="entry name" value="Isochorismatase"/>
    <property type="match status" value="1"/>
</dbReference>
<dbReference type="EMBL" id="QGDB01000008">
    <property type="protein sequence ID" value="PWL16554.1"/>
    <property type="molecule type" value="Genomic_DNA"/>
</dbReference>
<organism evidence="3 4">
    <name type="scientific">Falsochrobactrum shanghaiense</name>
    <dbReference type="NCBI Taxonomy" id="2201899"/>
    <lineage>
        <taxon>Bacteria</taxon>
        <taxon>Pseudomonadati</taxon>
        <taxon>Pseudomonadota</taxon>
        <taxon>Alphaproteobacteria</taxon>
        <taxon>Hyphomicrobiales</taxon>
        <taxon>Brucellaceae</taxon>
        <taxon>Falsochrobactrum</taxon>
    </lineage>
</organism>
<dbReference type="GO" id="GO:0016787">
    <property type="term" value="F:hydrolase activity"/>
    <property type="evidence" value="ECO:0007669"/>
    <property type="project" value="UniProtKB-KW"/>
</dbReference>
<feature type="domain" description="Isochorismatase-like" evidence="2">
    <location>
        <begin position="17"/>
        <end position="187"/>
    </location>
</feature>
<protein>
    <submittedName>
        <fullName evidence="3">Cysteine hydrolase</fullName>
    </submittedName>
</protein>
<evidence type="ECO:0000313" key="4">
    <source>
        <dbReference type="Proteomes" id="UP000245865"/>
    </source>
</evidence>
<dbReference type="InterPro" id="IPR036380">
    <property type="entry name" value="Isochorismatase-like_sf"/>
</dbReference>
<gene>
    <name evidence="3" type="ORF">DKP76_16360</name>
</gene>
<dbReference type="PANTHER" id="PTHR43540:SF6">
    <property type="entry name" value="ISOCHORISMATASE-LIKE DOMAIN-CONTAINING PROTEIN"/>
    <property type="match status" value="1"/>
</dbReference>
<proteinExistence type="predicted"/>
<evidence type="ECO:0000259" key="2">
    <source>
        <dbReference type="Pfam" id="PF00857"/>
    </source>
</evidence>
<dbReference type="InterPro" id="IPR050272">
    <property type="entry name" value="Isochorismatase-like_hydrls"/>
</dbReference>